<evidence type="ECO:0000259" key="5">
    <source>
        <dbReference type="PROSITE" id="PS51379"/>
    </source>
</evidence>
<name>A0A831LN68_9BACT</name>
<dbReference type="EMBL" id="DSDK01000704">
    <property type="protein sequence ID" value="HDR52455.1"/>
    <property type="molecule type" value="Genomic_DNA"/>
</dbReference>
<protein>
    <submittedName>
        <fullName evidence="6">4Fe-4S dicluster domain-containing protein</fullName>
    </submittedName>
</protein>
<reference evidence="6" key="1">
    <citation type="journal article" date="2020" name="mSystems">
        <title>Genome- and Community-Level Interaction Insights into Carbon Utilization and Element Cycling Functions of Hydrothermarchaeota in Hydrothermal Sediment.</title>
        <authorList>
            <person name="Zhou Z."/>
            <person name="Liu Y."/>
            <person name="Xu W."/>
            <person name="Pan J."/>
            <person name="Luo Z.H."/>
            <person name="Li M."/>
        </authorList>
    </citation>
    <scope>NUCLEOTIDE SEQUENCE [LARGE SCALE GENOMIC DNA]</scope>
    <source>
        <strain evidence="6">SpSt-1217</strain>
    </source>
</reference>
<organism evidence="6">
    <name type="scientific">Mariniphaga anaerophila</name>
    <dbReference type="NCBI Taxonomy" id="1484053"/>
    <lineage>
        <taxon>Bacteria</taxon>
        <taxon>Pseudomonadati</taxon>
        <taxon>Bacteroidota</taxon>
        <taxon>Bacteroidia</taxon>
        <taxon>Marinilabiliales</taxon>
        <taxon>Prolixibacteraceae</taxon>
        <taxon>Mariniphaga</taxon>
    </lineage>
</organism>
<evidence type="ECO:0000256" key="4">
    <source>
        <dbReference type="ARBA" id="ARBA00023014"/>
    </source>
</evidence>
<keyword evidence="4" id="KW-0411">Iron-sulfur</keyword>
<dbReference type="GO" id="GO:0051539">
    <property type="term" value="F:4 iron, 4 sulfur cluster binding"/>
    <property type="evidence" value="ECO:0007669"/>
    <property type="project" value="UniProtKB-KW"/>
</dbReference>
<accession>A0A831LN68</accession>
<dbReference type="AlphaFoldDB" id="A0A831LN68"/>
<dbReference type="Proteomes" id="UP000886047">
    <property type="component" value="Unassembled WGS sequence"/>
</dbReference>
<dbReference type="PROSITE" id="PS51379">
    <property type="entry name" value="4FE4S_FER_2"/>
    <property type="match status" value="2"/>
</dbReference>
<feature type="domain" description="4Fe-4S ferredoxin-type" evidence="5">
    <location>
        <begin position="8"/>
        <end position="37"/>
    </location>
</feature>
<evidence type="ECO:0000256" key="1">
    <source>
        <dbReference type="ARBA" id="ARBA00022485"/>
    </source>
</evidence>
<dbReference type="PROSITE" id="PS00198">
    <property type="entry name" value="4FE4S_FER_1"/>
    <property type="match status" value="2"/>
</dbReference>
<dbReference type="PANTHER" id="PTHR43687">
    <property type="entry name" value="ADENYLYLSULFATE REDUCTASE, BETA SUBUNIT"/>
    <property type="match status" value="1"/>
</dbReference>
<keyword evidence="3" id="KW-0408">Iron</keyword>
<comment type="caution">
    <text evidence="6">The sequence shown here is derived from an EMBL/GenBank/DDBJ whole genome shotgun (WGS) entry which is preliminary data.</text>
</comment>
<proteinExistence type="predicted"/>
<keyword evidence="2" id="KW-0479">Metal-binding</keyword>
<evidence type="ECO:0000256" key="2">
    <source>
        <dbReference type="ARBA" id="ARBA00022723"/>
    </source>
</evidence>
<keyword evidence="1" id="KW-0004">4Fe-4S</keyword>
<evidence type="ECO:0000256" key="3">
    <source>
        <dbReference type="ARBA" id="ARBA00023004"/>
    </source>
</evidence>
<dbReference type="InterPro" id="IPR017900">
    <property type="entry name" value="4Fe4S_Fe_S_CS"/>
</dbReference>
<dbReference type="InterPro" id="IPR050572">
    <property type="entry name" value="Fe-S_Ferredoxin"/>
</dbReference>
<gene>
    <name evidence="6" type="ORF">ENN90_12695</name>
</gene>
<dbReference type="GO" id="GO:0046872">
    <property type="term" value="F:metal ion binding"/>
    <property type="evidence" value="ECO:0007669"/>
    <property type="project" value="UniProtKB-KW"/>
</dbReference>
<dbReference type="SUPFAM" id="SSF54862">
    <property type="entry name" value="4Fe-4S ferredoxins"/>
    <property type="match status" value="1"/>
</dbReference>
<feature type="domain" description="4Fe-4S ferredoxin-type" evidence="5">
    <location>
        <begin position="39"/>
        <end position="66"/>
    </location>
</feature>
<dbReference type="InterPro" id="IPR017896">
    <property type="entry name" value="4Fe4S_Fe-S-bd"/>
</dbReference>
<dbReference type="PANTHER" id="PTHR43687:SF1">
    <property type="entry name" value="FERREDOXIN III"/>
    <property type="match status" value="1"/>
</dbReference>
<sequence>MEEKTKYHALKVDTDKCFGCTHCMKICPTEAIRIENGVAVIDDRRCVDCGNCLRACPVVTHHTEKKSALNKLHKPDRFVIFVKILLTR</sequence>
<dbReference type="Pfam" id="PF13237">
    <property type="entry name" value="Fer4_10"/>
    <property type="match status" value="1"/>
</dbReference>
<evidence type="ECO:0000313" key="6">
    <source>
        <dbReference type="EMBL" id="HDR52455.1"/>
    </source>
</evidence>
<dbReference type="Gene3D" id="3.30.70.20">
    <property type="match status" value="1"/>
</dbReference>